<dbReference type="Proteomes" id="UP000238385">
    <property type="component" value="Unassembled WGS sequence"/>
</dbReference>
<name>A0A2T1KKH7_9GAMM</name>
<comment type="caution">
    <text evidence="1">The sequence shown here is derived from an EMBL/GenBank/DDBJ whole genome shotgun (WGS) entry which is preliminary data.</text>
</comment>
<evidence type="ECO:0000313" key="1">
    <source>
        <dbReference type="EMBL" id="PSF10122.1"/>
    </source>
</evidence>
<dbReference type="RefSeq" id="WP_106669909.1">
    <property type="nucleotide sequence ID" value="NZ_BMFE01000001.1"/>
</dbReference>
<proteinExistence type="predicted"/>
<reference evidence="1 2" key="1">
    <citation type="submission" date="2018-03" db="EMBL/GenBank/DDBJ databases">
        <title>Marinobacter brunus sp. nov., a marine bacterium of Gamma-proteobacteria isolated from the surface seawater of the South China Sea.</title>
        <authorList>
            <person name="Cheng H."/>
            <person name="Wu Y.-H."/>
            <person name="Xamxidin M."/>
            <person name="Xu X.-W."/>
        </authorList>
    </citation>
    <scope>NUCLEOTIDE SEQUENCE [LARGE SCALE GENOMIC DNA]</scope>
    <source>
        <strain evidence="1 2">JCM 30472</strain>
    </source>
</reference>
<organism evidence="1 2">
    <name type="scientific">Marinobacter halophilus</name>
    <dbReference type="NCBI Taxonomy" id="1323740"/>
    <lineage>
        <taxon>Bacteria</taxon>
        <taxon>Pseudomonadati</taxon>
        <taxon>Pseudomonadota</taxon>
        <taxon>Gammaproteobacteria</taxon>
        <taxon>Pseudomonadales</taxon>
        <taxon>Marinobacteraceae</taxon>
        <taxon>Marinobacter</taxon>
    </lineage>
</organism>
<gene>
    <name evidence="1" type="ORF">C7H08_01060</name>
</gene>
<sequence>MDSQLSAEDIDKIRAIMKAFYGQSVASGFTESSVTEETVRAIAHMLVETVDCSRWVDAVPSPQDLLRPTRRITEWALRLIREAGKPFLQNEVTVNWLCRTVRSGQFRSSIETTLR</sequence>
<dbReference type="EMBL" id="PXNN01000003">
    <property type="protein sequence ID" value="PSF10122.1"/>
    <property type="molecule type" value="Genomic_DNA"/>
</dbReference>
<dbReference type="AlphaFoldDB" id="A0A2T1KKH7"/>
<protein>
    <submittedName>
        <fullName evidence="1">Uncharacterized protein</fullName>
    </submittedName>
</protein>
<keyword evidence="2" id="KW-1185">Reference proteome</keyword>
<dbReference type="OrthoDB" id="6367143at2"/>
<accession>A0A2T1KKH7</accession>
<evidence type="ECO:0000313" key="2">
    <source>
        <dbReference type="Proteomes" id="UP000238385"/>
    </source>
</evidence>